<protein>
    <submittedName>
        <fullName evidence="1">Uncharacterized protein</fullName>
    </submittedName>
</protein>
<gene>
    <name evidence="1" type="ORF">PBOR_11165</name>
</gene>
<dbReference type="InterPro" id="IPR056084">
    <property type="entry name" value="DUF7667"/>
</dbReference>
<dbReference type="Pfam" id="PF24704">
    <property type="entry name" value="DUF7667"/>
    <property type="match status" value="1"/>
</dbReference>
<dbReference type="KEGG" id="pbd:PBOR_11165"/>
<dbReference type="HOGENOM" id="CLU_194548_0_0_9"/>
<reference evidence="1" key="1">
    <citation type="submission" date="2014-08" db="EMBL/GenBank/DDBJ databases">
        <title>Comparative genomics of the Paenibacillus odorifer group.</title>
        <authorList>
            <person name="den Bakker H.C."/>
            <person name="Tsai Y.-C.Y.-C."/>
            <person name="Martin N."/>
            <person name="Korlach J."/>
            <person name="Wiedmann M."/>
        </authorList>
    </citation>
    <scope>NUCLEOTIDE SEQUENCE [LARGE SCALE GENOMIC DNA]</scope>
    <source>
        <strain evidence="1">DSM 13188</strain>
    </source>
</reference>
<sequence length="82" mass="9376">MLAVHQRLAELYTLSLKRPLAAAERDEQQHCLHVNAVYCWEMARLNNEAMLAAHTEDSAWQQEISAQMLEVRVTGRAGKRQS</sequence>
<dbReference type="Proteomes" id="UP000029518">
    <property type="component" value="Chromosome"/>
</dbReference>
<dbReference type="EMBL" id="CP009285">
    <property type="protein sequence ID" value="AIQ57419.1"/>
    <property type="molecule type" value="Genomic_DNA"/>
</dbReference>
<organism evidence="1 2">
    <name type="scientific">Paenibacillus borealis</name>
    <dbReference type="NCBI Taxonomy" id="160799"/>
    <lineage>
        <taxon>Bacteria</taxon>
        <taxon>Bacillati</taxon>
        <taxon>Bacillota</taxon>
        <taxon>Bacilli</taxon>
        <taxon>Bacillales</taxon>
        <taxon>Paenibacillaceae</taxon>
        <taxon>Paenibacillus</taxon>
    </lineage>
</organism>
<proteinExistence type="predicted"/>
<evidence type="ECO:0000313" key="1">
    <source>
        <dbReference type="EMBL" id="AIQ57419.1"/>
    </source>
</evidence>
<accession>A0A089MLM7</accession>
<evidence type="ECO:0000313" key="2">
    <source>
        <dbReference type="Proteomes" id="UP000029518"/>
    </source>
</evidence>
<dbReference type="OrthoDB" id="2969567at2"/>
<keyword evidence="2" id="KW-1185">Reference proteome</keyword>
<dbReference type="RefSeq" id="WP_042211659.1">
    <property type="nucleotide sequence ID" value="NZ_CP009285.1"/>
</dbReference>
<name>A0A089MLM7_PAEBO</name>
<dbReference type="AlphaFoldDB" id="A0A089MLM7"/>